<dbReference type="Gene3D" id="2.40.160.10">
    <property type="entry name" value="Porin"/>
    <property type="match status" value="1"/>
</dbReference>
<accession>A0A5B8RHG0</accession>
<gene>
    <name evidence="1" type="ORF">KBTEX_02687</name>
</gene>
<evidence type="ECO:0008006" key="2">
    <source>
        <dbReference type="Google" id="ProtNLM"/>
    </source>
</evidence>
<organism evidence="1">
    <name type="scientific">uncultured organism</name>
    <dbReference type="NCBI Taxonomy" id="155900"/>
    <lineage>
        <taxon>unclassified sequences</taxon>
        <taxon>environmental samples</taxon>
    </lineage>
</organism>
<sequence length="190" mass="20111">MKNAVRAVALTSTLLASAAATASSLDLNLSDDALRFGGRHQLQSGDGLEVNADWLHHQDNGDVLGAGLLMVNDAAAGRGALNVGIGGKLFYADLDRRDADGAAVGLGGRFEWTAPQWNRLAFAGHGYFAPDVTSGGDVDHYTEVGVRAEYLVLKNAHAYLGYRNVRVGNGKTDDTETLDSSVHVGLRLDF</sequence>
<dbReference type="EMBL" id="MN079138">
    <property type="protein sequence ID" value="QEA06355.1"/>
    <property type="molecule type" value="Genomic_DNA"/>
</dbReference>
<evidence type="ECO:0000313" key="1">
    <source>
        <dbReference type="EMBL" id="QEA06355.1"/>
    </source>
</evidence>
<dbReference type="InterPro" id="IPR009998">
    <property type="entry name" value="YfaZ"/>
</dbReference>
<proteinExistence type="predicted"/>
<reference evidence="1" key="1">
    <citation type="submission" date="2019-06" db="EMBL/GenBank/DDBJ databases">
        <authorList>
            <person name="Murdoch R.W."/>
            <person name="Fathepure B."/>
        </authorList>
    </citation>
    <scope>NUCLEOTIDE SEQUENCE</scope>
</reference>
<protein>
    <recommendedName>
        <fullName evidence="2">YfaZ</fullName>
    </recommendedName>
</protein>
<dbReference type="SUPFAM" id="SSF56935">
    <property type="entry name" value="Porins"/>
    <property type="match status" value="1"/>
</dbReference>
<dbReference type="Pfam" id="PF07437">
    <property type="entry name" value="YfaZ"/>
    <property type="match status" value="1"/>
</dbReference>
<dbReference type="InterPro" id="IPR023614">
    <property type="entry name" value="Porin_dom_sf"/>
</dbReference>
<name>A0A5B8RHG0_9ZZZZ</name>
<dbReference type="AlphaFoldDB" id="A0A5B8RHG0"/>